<dbReference type="PANTHER" id="PTHR31735">
    <property type="entry name" value="VACUOLAR MEMBRANE PROTEIN YPL162C"/>
    <property type="match status" value="1"/>
</dbReference>
<evidence type="ECO:0000256" key="2">
    <source>
        <dbReference type="SAM" id="Phobius"/>
    </source>
</evidence>
<feature type="transmembrane region" description="Helical" evidence="2">
    <location>
        <begin position="148"/>
        <end position="169"/>
    </location>
</feature>
<accession>A0A9P3L8C2</accession>
<proteinExistence type="predicted"/>
<sequence>MSLLGGDDFFDELPVDQHSCKLLGPTALIVQGLMGLLVITSLVVKRQREQPKRPWRIWSFDVTKQVIGQMFVHGVNVLISGIVASLFSGNACVLYFLNILIDTTLGVAIIYLTLHSINFFLTEKCGFKGYETGKYGNPPSLSYWFRQLSVYLFSLATMKLLVVGLFALWPGVFKLGEWLLTFLGPSEAAQVIFTMGIFPIIMNILQFWLIDSIVKASAHQASVALPSDSQRNSLDEGEEEPLFRASEDDEDRDPRPHDIENPPIAPRSRSVSKDRPTSRSPDEPKSSVASSTTASGSITPKAVDVAPKTVAMHAYPPSVASSWTSSSTHARSSRSPSSRGSSASPQPRASRRSPSPSLSRHPRPLQPFALSPPDKLSAGGRQPAETNDHDEKEWAAWDDEGNDWGDRGEDVGWTGQRPETNKSAVHNVWADHGRENSVRVSVR</sequence>
<dbReference type="Proteomes" id="UP000703269">
    <property type="component" value="Unassembled WGS sequence"/>
</dbReference>
<dbReference type="PANTHER" id="PTHR31735:SF1">
    <property type="entry name" value="VACUOLAR MEMBRANE PROTEIN YPL162C"/>
    <property type="match status" value="1"/>
</dbReference>
<dbReference type="OrthoDB" id="431202at2759"/>
<feature type="transmembrane region" description="Helical" evidence="2">
    <location>
        <begin position="22"/>
        <end position="45"/>
    </location>
</feature>
<keyword evidence="2" id="KW-0472">Membrane</keyword>
<feature type="transmembrane region" description="Helical" evidence="2">
    <location>
        <begin position="66"/>
        <end position="87"/>
    </location>
</feature>
<evidence type="ECO:0000313" key="4">
    <source>
        <dbReference type="Proteomes" id="UP000703269"/>
    </source>
</evidence>
<feature type="transmembrane region" description="Helical" evidence="2">
    <location>
        <begin position="189"/>
        <end position="210"/>
    </location>
</feature>
<comment type="caution">
    <text evidence="3">The sequence shown here is derived from an EMBL/GenBank/DDBJ whole genome shotgun (WGS) entry which is preliminary data.</text>
</comment>
<feature type="region of interest" description="Disordered" evidence="1">
    <location>
        <begin position="318"/>
        <end position="422"/>
    </location>
</feature>
<dbReference type="Pfam" id="PF12400">
    <property type="entry name" value="STIMATE"/>
    <property type="match status" value="1"/>
</dbReference>
<dbReference type="AlphaFoldDB" id="A0A9P3L8C2"/>
<keyword evidence="2" id="KW-0812">Transmembrane</keyword>
<feature type="compositionally biased region" description="Basic and acidic residues" evidence="1">
    <location>
        <begin position="271"/>
        <end position="285"/>
    </location>
</feature>
<feature type="compositionally biased region" description="Basic and acidic residues" evidence="1">
    <location>
        <begin position="386"/>
        <end position="395"/>
    </location>
</feature>
<evidence type="ECO:0000313" key="3">
    <source>
        <dbReference type="EMBL" id="GJE84537.1"/>
    </source>
</evidence>
<feature type="compositionally biased region" description="Low complexity" evidence="1">
    <location>
        <begin position="286"/>
        <end position="297"/>
    </location>
</feature>
<feature type="compositionally biased region" description="Low complexity" evidence="1">
    <location>
        <begin position="318"/>
        <end position="359"/>
    </location>
</feature>
<evidence type="ECO:0000256" key="1">
    <source>
        <dbReference type="SAM" id="MobiDB-lite"/>
    </source>
</evidence>
<feature type="region of interest" description="Disordered" evidence="1">
    <location>
        <begin position="225"/>
        <end position="301"/>
    </location>
</feature>
<dbReference type="EMBL" id="BPQB01000001">
    <property type="protein sequence ID" value="GJE84537.1"/>
    <property type="molecule type" value="Genomic_DNA"/>
</dbReference>
<organism evidence="3 4">
    <name type="scientific">Phanerochaete sordida</name>
    <dbReference type="NCBI Taxonomy" id="48140"/>
    <lineage>
        <taxon>Eukaryota</taxon>
        <taxon>Fungi</taxon>
        <taxon>Dikarya</taxon>
        <taxon>Basidiomycota</taxon>
        <taxon>Agaricomycotina</taxon>
        <taxon>Agaricomycetes</taxon>
        <taxon>Polyporales</taxon>
        <taxon>Phanerochaetaceae</taxon>
        <taxon>Phanerochaete</taxon>
    </lineage>
</organism>
<feature type="transmembrane region" description="Helical" evidence="2">
    <location>
        <begin position="93"/>
        <end position="114"/>
    </location>
</feature>
<keyword evidence="2" id="KW-1133">Transmembrane helix</keyword>
<dbReference type="InterPro" id="IPR022127">
    <property type="entry name" value="STIMATE/YPL162C"/>
</dbReference>
<name>A0A9P3L8C2_9APHY</name>
<keyword evidence="4" id="KW-1185">Reference proteome</keyword>
<gene>
    <name evidence="3" type="ORF">PsYK624_006130</name>
</gene>
<feature type="compositionally biased region" description="Basic and acidic residues" evidence="1">
    <location>
        <begin position="241"/>
        <end position="260"/>
    </location>
</feature>
<reference evidence="3 4" key="1">
    <citation type="submission" date="2021-08" db="EMBL/GenBank/DDBJ databases">
        <title>Draft Genome Sequence of Phanerochaete sordida strain YK-624.</title>
        <authorList>
            <person name="Mori T."/>
            <person name="Dohra H."/>
            <person name="Suzuki T."/>
            <person name="Kawagishi H."/>
            <person name="Hirai H."/>
        </authorList>
    </citation>
    <scope>NUCLEOTIDE SEQUENCE [LARGE SCALE GENOMIC DNA]</scope>
    <source>
        <strain evidence="3 4">YK-624</strain>
    </source>
</reference>
<dbReference type="GO" id="GO:0016020">
    <property type="term" value="C:membrane"/>
    <property type="evidence" value="ECO:0007669"/>
    <property type="project" value="TreeGrafter"/>
</dbReference>
<protein>
    <submittedName>
        <fullName evidence="3">STIMATE domain-containing protein</fullName>
    </submittedName>
</protein>